<dbReference type="InterPro" id="IPR029058">
    <property type="entry name" value="AB_hydrolase_fold"/>
</dbReference>
<keyword evidence="2" id="KW-0378">Hydrolase</keyword>
<proteinExistence type="predicted"/>
<dbReference type="SUPFAM" id="SSF53474">
    <property type="entry name" value="alpha/beta-Hydrolases"/>
    <property type="match status" value="1"/>
</dbReference>
<dbReference type="PRINTS" id="PR00111">
    <property type="entry name" value="ABHYDROLASE"/>
</dbReference>
<accession>A0ABT4SVG4</accession>
<dbReference type="RefSeq" id="WP_271276232.1">
    <property type="nucleotide sequence ID" value="NZ_BAABFD010000002.1"/>
</dbReference>
<name>A0ABT4SVG4_9ACTN</name>
<dbReference type="EMBL" id="JAPNUD010000022">
    <property type="protein sequence ID" value="MDA0641262.1"/>
    <property type="molecule type" value="Genomic_DNA"/>
</dbReference>
<feature type="domain" description="AB hydrolase-1" evidence="1">
    <location>
        <begin position="22"/>
        <end position="251"/>
    </location>
</feature>
<keyword evidence="3" id="KW-1185">Reference proteome</keyword>
<dbReference type="Proteomes" id="UP001212498">
    <property type="component" value="Unassembled WGS sequence"/>
</dbReference>
<organism evidence="2 3">
    <name type="scientific">Nonomuraea ferruginea</name>
    <dbReference type="NCBI Taxonomy" id="46174"/>
    <lineage>
        <taxon>Bacteria</taxon>
        <taxon>Bacillati</taxon>
        <taxon>Actinomycetota</taxon>
        <taxon>Actinomycetes</taxon>
        <taxon>Streptosporangiales</taxon>
        <taxon>Streptosporangiaceae</taxon>
        <taxon>Nonomuraea</taxon>
    </lineage>
</organism>
<evidence type="ECO:0000313" key="2">
    <source>
        <dbReference type="EMBL" id="MDA0641262.1"/>
    </source>
</evidence>
<sequence>MESLDVPGGRIAYRVSGEGPLVVLVHGMGDTHRTFRHLIPRLAGHRVAAMDVRGYGASGTGWPGYGVDAIGSDVLALIRRLGGLATVIGHSIGCSSAVWAAAESPESVSGLGLIGTFSGETRVKAWMRAASWLVGRNAGLWGMFLRTSYPSARPDDFDAYLAELKAALRAPGGMVPLRAQIALSLSGVENRYAEVTQPSLLVMGGKDADFPDPAGDAARTAAKLGGPATVRVIDGAGHYPHAEMPDQTAEALLPFLATITPPLATHHRNDHAPTS</sequence>
<dbReference type="Gene3D" id="3.40.50.1820">
    <property type="entry name" value="alpha/beta hydrolase"/>
    <property type="match status" value="1"/>
</dbReference>
<protein>
    <submittedName>
        <fullName evidence="2">Alpha/beta hydrolase</fullName>
    </submittedName>
</protein>
<reference evidence="2 3" key="1">
    <citation type="submission" date="2022-11" db="EMBL/GenBank/DDBJ databases">
        <title>Nonomuraea corallina sp. nov., a new species of the genus Nonomuraea isolated from sea side sediment in Thai sea.</title>
        <authorList>
            <person name="Ngamcharungchit C."/>
            <person name="Matsumoto A."/>
            <person name="Suriyachadkun C."/>
            <person name="Panbangred W."/>
            <person name="Inahashi Y."/>
            <person name="Intra B."/>
        </authorList>
    </citation>
    <scope>NUCLEOTIDE SEQUENCE [LARGE SCALE GENOMIC DNA]</scope>
    <source>
        <strain evidence="2 3">DSM 43553</strain>
    </source>
</reference>
<gene>
    <name evidence="2" type="ORF">OUY24_11585</name>
</gene>
<dbReference type="GO" id="GO:0016787">
    <property type="term" value="F:hydrolase activity"/>
    <property type="evidence" value="ECO:0007669"/>
    <property type="project" value="UniProtKB-KW"/>
</dbReference>
<evidence type="ECO:0000259" key="1">
    <source>
        <dbReference type="Pfam" id="PF12697"/>
    </source>
</evidence>
<comment type="caution">
    <text evidence="2">The sequence shown here is derived from an EMBL/GenBank/DDBJ whole genome shotgun (WGS) entry which is preliminary data.</text>
</comment>
<dbReference type="Pfam" id="PF12697">
    <property type="entry name" value="Abhydrolase_6"/>
    <property type="match status" value="1"/>
</dbReference>
<dbReference type="PANTHER" id="PTHR46438">
    <property type="entry name" value="ALPHA/BETA-HYDROLASES SUPERFAMILY PROTEIN"/>
    <property type="match status" value="1"/>
</dbReference>
<evidence type="ECO:0000313" key="3">
    <source>
        <dbReference type="Proteomes" id="UP001212498"/>
    </source>
</evidence>
<dbReference type="InterPro" id="IPR000073">
    <property type="entry name" value="AB_hydrolase_1"/>
</dbReference>
<dbReference type="PANTHER" id="PTHR46438:SF11">
    <property type="entry name" value="LIPASE-RELATED"/>
    <property type="match status" value="1"/>
</dbReference>